<evidence type="ECO:0000259" key="14">
    <source>
        <dbReference type="PROSITE" id="PS50071"/>
    </source>
</evidence>
<dbReference type="GO" id="GO:0005634">
    <property type="term" value="C:nucleus"/>
    <property type="evidence" value="ECO:0007669"/>
    <property type="project" value="UniProtKB-SubCell"/>
</dbReference>
<evidence type="ECO:0000256" key="11">
    <source>
        <dbReference type="PROSITE-ProRule" id="PRU00108"/>
    </source>
</evidence>
<dbReference type="CDD" id="cd08875">
    <property type="entry name" value="START_ArGLABRA2_like"/>
    <property type="match status" value="1"/>
</dbReference>
<keyword evidence="9" id="KW-0804">Transcription</keyword>
<dbReference type="OMA" id="TEESMWI"/>
<dbReference type="InterPro" id="IPR011004">
    <property type="entry name" value="Trimer_LpxA-like_sf"/>
</dbReference>
<dbReference type="InterPro" id="IPR042160">
    <property type="entry name" value="HD-Zip_IV"/>
</dbReference>
<dbReference type="InterPro" id="IPR057993">
    <property type="entry name" value="HD-Zip_IV_C"/>
</dbReference>
<proteinExistence type="inferred from homology"/>
<evidence type="ECO:0000256" key="12">
    <source>
        <dbReference type="RuleBase" id="RU000682"/>
    </source>
</evidence>
<dbReference type="InterPro" id="IPR002913">
    <property type="entry name" value="START_lipid-bd_dom"/>
</dbReference>
<dbReference type="PANTHER" id="PTHR45654:SF9">
    <property type="entry name" value="HOMEOBOX-LEUCINE ZIPPER PROTEIN HDG10-RELATED"/>
    <property type="match status" value="1"/>
</dbReference>
<keyword evidence="6" id="KW-0175">Coiled coil</keyword>
<protein>
    <recommendedName>
        <fullName evidence="18">Homeobox domain-containing protein</fullName>
    </recommendedName>
</protein>
<dbReference type="Pfam" id="PF01704">
    <property type="entry name" value="UDPGP"/>
    <property type="match status" value="1"/>
</dbReference>
<keyword evidence="5" id="KW-0805">Transcription regulation</keyword>
<dbReference type="Gene3D" id="3.30.530.20">
    <property type="match status" value="1"/>
</dbReference>
<evidence type="ECO:0000256" key="6">
    <source>
        <dbReference type="ARBA" id="ARBA00023054"/>
    </source>
</evidence>
<dbReference type="eggNOG" id="KOG2638">
    <property type="taxonomic scope" value="Eukaryota"/>
</dbReference>
<comment type="subcellular location">
    <subcellularLocation>
        <location evidence="1 11 12">Nucleus</location>
    </subcellularLocation>
</comment>
<organism evidence="16 17">
    <name type="scientific">Brassica oleracea var. oleracea</name>
    <dbReference type="NCBI Taxonomy" id="109376"/>
    <lineage>
        <taxon>Eukaryota</taxon>
        <taxon>Viridiplantae</taxon>
        <taxon>Streptophyta</taxon>
        <taxon>Embryophyta</taxon>
        <taxon>Tracheophyta</taxon>
        <taxon>Spermatophyta</taxon>
        <taxon>Magnoliopsida</taxon>
        <taxon>eudicotyledons</taxon>
        <taxon>Gunneridae</taxon>
        <taxon>Pentapetalae</taxon>
        <taxon>rosids</taxon>
        <taxon>malvids</taxon>
        <taxon>Brassicales</taxon>
        <taxon>Brassicaceae</taxon>
        <taxon>Brassiceae</taxon>
        <taxon>Brassica</taxon>
    </lineage>
</organism>
<dbReference type="GO" id="GO:0003677">
    <property type="term" value="F:DNA binding"/>
    <property type="evidence" value="ECO:0007669"/>
    <property type="project" value="UniProtKB-UniRule"/>
</dbReference>
<keyword evidence="8 11" id="KW-0371">Homeobox</keyword>
<evidence type="ECO:0000256" key="8">
    <source>
        <dbReference type="ARBA" id="ARBA00023155"/>
    </source>
</evidence>
<dbReference type="GO" id="GO:0008289">
    <property type="term" value="F:lipid binding"/>
    <property type="evidence" value="ECO:0007669"/>
    <property type="project" value="InterPro"/>
</dbReference>
<dbReference type="Pfam" id="PF25797">
    <property type="entry name" value="PDF2_C"/>
    <property type="match status" value="1"/>
</dbReference>
<dbReference type="Pfam" id="PF01852">
    <property type="entry name" value="START"/>
    <property type="match status" value="1"/>
</dbReference>
<dbReference type="SUPFAM" id="SSF55961">
    <property type="entry name" value="Bet v1-like"/>
    <property type="match status" value="2"/>
</dbReference>
<name>A0A0D3EET9_BRAOL</name>
<evidence type="ECO:0000256" key="5">
    <source>
        <dbReference type="ARBA" id="ARBA00023015"/>
    </source>
</evidence>
<dbReference type="GO" id="GO:0070569">
    <property type="term" value="F:uridylyltransferase activity"/>
    <property type="evidence" value="ECO:0007669"/>
    <property type="project" value="InterPro"/>
</dbReference>
<dbReference type="InterPro" id="IPR023393">
    <property type="entry name" value="START-like_dom_sf"/>
</dbReference>
<evidence type="ECO:0000256" key="1">
    <source>
        <dbReference type="ARBA" id="ARBA00004123"/>
    </source>
</evidence>
<dbReference type="Pfam" id="PF00046">
    <property type="entry name" value="Homeodomain"/>
    <property type="match status" value="1"/>
</dbReference>
<feature type="region of interest" description="Disordered" evidence="13">
    <location>
        <begin position="1"/>
        <end position="32"/>
    </location>
</feature>
<keyword evidence="17" id="KW-1185">Reference proteome</keyword>
<keyword evidence="10 11" id="KW-0539">Nucleus</keyword>
<evidence type="ECO:0000259" key="15">
    <source>
        <dbReference type="PROSITE" id="PS50848"/>
    </source>
</evidence>
<evidence type="ECO:0000256" key="10">
    <source>
        <dbReference type="ARBA" id="ARBA00023242"/>
    </source>
</evidence>
<dbReference type="AlphaFoldDB" id="A0A0D3EET9"/>
<comment type="similarity">
    <text evidence="2">Belongs to the HD-ZIP homeobox family. Class IV subfamily.</text>
</comment>
<feature type="domain" description="Homeobox" evidence="14">
    <location>
        <begin position="21"/>
        <end position="81"/>
    </location>
</feature>
<dbReference type="PROSITE" id="PS50848">
    <property type="entry name" value="START"/>
    <property type="match status" value="1"/>
</dbReference>
<dbReference type="Gramene" id="Bo9g161400.1">
    <property type="protein sequence ID" value="Bo9g161400.1"/>
    <property type="gene ID" value="Bo9g161400"/>
</dbReference>
<dbReference type="Proteomes" id="UP000032141">
    <property type="component" value="Chromosome C9"/>
</dbReference>
<dbReference type="SUPFAM" id="SSF46689">
    <property type="entry name" value="Homeodomain-like"/>
    <property type="match status" value="1"/>
</dbReference>
<dbReference type="CDD" id="cd00086">
    <property type="entry name" value="homeodomain"/>
    <property type="match status" value="1"/>
</dbReference>
<dbReference type="SMART" id="SM00389">
    <property type="entry name" value="HOX"/>
    <property type="match status" value="1"/>
</dbReference>
<dbReference type="PANTHER" id="PTHR45654">
    <property type="entry name" value="HOMEOBOX-LEUCINE ZIPPER PROTEIN MERISTEM L1"/>
    <property type="match status" value="1"/>
</dbReference>
<evidence type="ECO:0000313" key="16">
    <source>
        <dbReference type="EnsemblPlants" id="Bo9g161400.1"/>
    </source>
</evidence>
<evidence type="ECO:0000256" key="3">
    <source>
        <dbReference type="ARBA" id="ARBA00022679"/>
    </source>
</evidence>
<dbReference type="HOGENOM" id="CLU_015002_2_1_1"/>
<evidence type="ECO:0000256" key="9">
    <source>
        <dbReference type="ARBA" id="ARBA00023163"/>
    </source>
</evidence>
<dbReference type="InterPro" id="IPR002618">
    <property type="entry name" value="UDPGP_fam"/>
</dbReference>
<dbReference type="PROSITE" id="PS50071">
    <property type="entry name" value="HOMEOBOX_2"/>
    <property type="match status" value="1"/>
</dbReference>
<keyword evidence="3" id="KW-0808">Transferase</keyword>
<evidence type="ECO:0000256" key="4">
    <source>
        <dbReference type="ARBA" id="ARBA00022695"/>
    </source>
</evidence>
<keyword evidence="7 11" id="KW-0238">DNA-binding</keyword>
<dbReference type="InterPro" id="IPR001356">
    <property type="entry name" value="HD"/>
</dbReference>
<reference evidence="16 17" key="1">
    <citation type="journal article" date="2014" name="Genome Biol.">
        <title>Transcriptome and methylome profiling reveals relics of genome dominance in the mesopolyploid Brassica oleracea.</title>
        <authorList>
            <person name="Parkin I.A."/>
            <person name="Koh C."/>
            <person name="Tang H."/>
            <person name="Robinson S.J."/>
            <person name="Kagale S."/>
            <person name="Clarke W.E."/>
            <person name="Town C.D."/>
            <person name="Nixon J."/>
            <person name="Krishnakumar V."/>
            <person name="Bidwell S.L."/>
            <person name="Denoeud F."/>
            <person name="Belcram H."/>
            <person name="Links M.G."/>
            <person name="Just J."/>
            <person name="Clarke C."/>
            <person name="Bender T."/>
            <person name="Huebert T."/>
            <person name="Mason A.S."/>
            <person name="Pires J.C."/>
            <person name="Barker G."/>
            <person name="Moore J."/>
            <person name="Walley P.G."/>
            <person name="Manoli S."/>
            <person name="Batley J."/>
            <person name="Edwards D."/>
            <person name="Nelson M.N."/>
            <person name="Wang X."/>
            <person name="Paterson A.H."/>
            <person name="King G."/>
            <person name="Bancroft I."/>
            <person name="Chalhoub B."/>
            <person name="Sharpe A.G."/>
        </authorList>
    </citation>
    <scope>NUCLEOTIDE SEQUENCE</scope>
    <source>
        <strain evidence="16 17">cv. TO1000</strain>
    </source>
</reference>
<evidence type="ECO:0000256" key="7">
    <source>
        <dbReference type="ARBA" id="ARBA00023125"/>
    </source>
</evidence>
<dbReference type="Gene3D" id="1.10.10.60">
    <property type="entry name" value="Homeodomain-like"/>
    <property type="match status" value="1"/>
</dbReference>
<dbReference type="FunFam" id="1.10.10.60:FF:000229">
    <property type="entry name" value="Homeobox-leucine zipper protein HDG1"/>
    <property type="match status" value="1"/>
</dbReference>
<reference evidence="16" key="2">
    <citation type="submission" date="2015-03" db="UniProtKB">
        <authorList>
            <consortium name="EnsemblPlants"/>
        </authorList>
    </citation>
    <scope>IDENTIFICATION</scope>
</reference>
<evidence type="ECO:0000256" key="13">
    <source>
        <dbReference type="SAM" id="MobiDB-lite"/>
    </source>
</evidence>
<feature type="DNA-binding region" description="Homeobox" evidence="11">
    <location>
        <begin position="23"/>
        <end position="82"/>
    </location>
</feature>
<dbReference type="EnsemblPlants" id="Bo9g161400.1">
    <property type="protein sequence ID" value="Bo9g161400.1"/>
    <property type="gene ID" value="Bo9g161400"/>
</dbReference>
<accession>A0A0D3EET9</accession>
<dbReference type="InterPro" id="IPR009057">
    <property type="entry name" value="Homeodomain-like_sf"/>
</dbReference>
<evidence type="ECO:0000256" key="2">
    <source>
        <dbReference type="ARBA" id="ARBA00006789"/>
    </source>
</evidence>
<keyword evidence="4" id="KW-0548">Nucleotidyltransferase</keyword>
<dbReference type="SMART" id="SM00234">
    <property type="entry name" value="START"/>
    <property type="match status" value="1"/>
</dbReference>
<evidence type="ECO:0000313" key="17">
    <source>
        <dbReference type="Proteomes" id="UP000032141"/>
    </source>
</evidence>
<feature type="domain" description="START" evidence="15">
    <location>
        <begin position="229"/>
        <end position="463"/>
    </location>
</feature>
<dbReference type="Gene3D" id="2.160.10.10">
    <property type="entry name" value="Hexapeptide repeat proteins"/>
    <property type="match status" value="1"/>
</dbReference>
<sequence>MASSRDSSSSDEQETSFNTSDGDKKNYHRHSNHQIQRLEAYFKECHHPDDSQRLKLGEELKLEPKQIKFWFQNKRTQAKTQSEKADNASLRTENMKIRRENEALQEALNTVTCPPCGGPRPGKGERALYLQNLRTHNTYLREERDRLSSLVNKSEGHSRPSFNALAYHHGPSLYASASNNPHVTYGSSSNYRVEPSSLVREPYSRERINIGQPPQPRNPIQLQRFQPLSQMEKVTMTEAMVTAMTEVITLIQTEESMWIQSSIDGRLVIDQKNYEKTFTNPSHFKSPSSRIESSKEVAVIPMDAKNLVNMLLDTEKWANLFSTIVSEAKTIHVLESMDPRRNFSKLMYEQLHILSPLLPPREFMILRCCQQLEEDVWVIADVSYHQVAFEFEFETPACVKRPSGCLIQALPNGHSKVTWMEHVEVNDKVRAHRIYRDLLCGGFGYGARRWTATLERMCERLSLYSVSGLPTTDFPGVVDTMDGRKRVMDLGERMSKNFAWILKMPEKSGFSQQTATNSSGVRISVRVNEEVGQPAGLIVCAGLSLCLPLAPLQVYNFLKNLEVRHQWDVLCQASPVTEVARFVTGADNKNCVNILKPSSATENGALMIIQDSFIDALGGMVVYAPVDLRTAHAAFLGNVDPSSIPILPSGFVISRDGRPPSAAELDGGLDNCKTLLTVAFQILVTGPTMFEEDQMNEWTTKVHTLLSSTIRRVKGMLNCDDGVSVPRSRFLSRFKSIPSIIELDSLKVASDVWFGSGVVLKGKVSVKANPGTKLEIPDKSVIGNKDIYSPEDL</sequence>
<dbReference type="SUPFAM" id="SSF51161">
    <property type="entry name" value="Trimeric LpxA-like enzymes"/>
    <property type="match status" value="1"/>
</dbReference>
<evidence type="ECO:0008006" key="18">
    <source>
        <dbReference type="Google" id="ProtNLM"/>
    </source>
</evidence>